<feature type="signal peptide" evidence="7">
    <location>
        <begin position="1"/>
        <end position="17"/>
    </location>
</feature>
<evidence type="ECO:0000313" key="10">
    <source>
        <dbReference type="Proteomes" id="UP000008237"/>
    </source>
</evidence>
<dbReference type="OrthoDB" id="3936150at2759"/>
<evidence type="ECO:0000256" key="1">
    <source>
        <dbReference type="ARBA" id="ARBA00004141"/>
    </source>
</evidence>
<dbReference type="Pfam" id="PF00083">
    <property type="entry name" value="Sugar_tr"/>
    <property type="match status" value="1"/>
</dbReference>
<evidence type="ECO:0000256" key="2">
    <source>
        <dbReference type="ARBA" id="ARBA00022692"/>
    </source>
</evidence>
<dbReference type="Proteomes" id="UP000008237">
    <property type="component" value="Unassembled WGS sequence"/>
</dbReference>
<evidence type="ECO:0000256" key="7">
    <source>
        <dbReference type="SAM" id="SignalP"/>
    </source>
</evidence>
<dbReference type="InParanoid" id="E2BP46"/>
<feature type="transmembrane region" description="Helical" evidence="6">
    <location>
        <begin position="122"/>
        <end position="141"/>
    </location>
</feature>
<feature type="transmembrane region" description="Helical" evidence="6">
    <location>
        <begin position="353"/>
        <end position="375"/>
    </location>
</feature>
<comment type="subcellular location">
    <subcellularLocation>
        <location evidence="1">Membrane</location>
        <topology evidence="1">Multi-pass membrane protein</topology>
    </subcellularLocation>
</comment>
<keyword evidence="7" id="KW-0732">Signal</keyword>
<keyword evidence="3 6" id="KW-1133">Transmembrane helix</keyword>
<feature type="transmembrane region" description="Helical" evidence="6">
    <location>
        <begin position="467"/>
        <end position="488"/>
    </location>
</feature>
<feature type="compositionally biased region" description="Basic and acidic residues" evidence="5">
    <location>
        <begin position="619"/>
        <end position="642"/>
    </location>
</feature>
<evidence type="ECO:0000256" key="3">
    <source>
        <dbReference type="ARBA" id="ARBA00022989"/>
    </source>
</evidence>
<proteinExistence type="predicted"/>
<accession>E2BP46</accession>
<dbReference type="InterPro" id="IPR020846">
    <property type="entry name" value="MFS_dom"/>
</dbReference>
<dbReference type="InterPro" id="IPR036259">
    <property type="entry name" value="MFS_trans_sf"/>
</dbReference>
<name>E2BP46_HARSA</name>
<feature type="transmembrane region" description="Helical" evidence="6">
    <location>
        <begin position="207"/>
        <end position="228"/>
    </location>
</feature>
<dbReference type="AlphaFoldDB" id="E2BP46"/>
<feature type="domain" description="Major facilitator superfamily (MFS) profile" evidence="8">
    <location>
        <begin position="2"/>
        <end position="493"/>
    </location>
</feature>
<feature type="transmembrane region" description="Helical" evidence="6">
    <location>
        <begin position="324"/>
        <end position="341"/>
    </location>
</feature>
<feature type="compositionally biased region" description="Basic and acidic residues" evidence="5">
    <location>
        <begin position="596"/>
        <end position="612"/>
    </location>
</feature>
<reference evidence="9 10" key="1">
    <citation type="journal article" date="2010" name="Science">
        <title>Genomic comparison of the ants Camponotus floridanus and Harpegnathos saltator.</title>
        <authorList>
            <person name="Bonasio R."/>
            <person name="Zhang G."/>
            <person name="Ye C."/>
            <person name="Mutti N.S."/>
            <person name="Fang X."/>
            <person name="Qin N."/>
            <person name="Donahue G."/>
            <person name="Yang P."/>
            <person name="Li Q."/>
            <person name="Li C."/>
            <person name="Zhang P."/>
            <person name="Huang Z."/>
            <person name="Berger S.L."/>
            <person name="Reinberg D."/>
            <person name="Wang J."/>
            <person name="Liebig J."/>
        </authorList>
    </citation>
    <scope>NUCLEOTIDE SEQUENCE [LARGE SCALE GENOMIC DNA]</scope>
    <source>
        <strain evidence="9 10">R22 G/1</strain>
    </source>
</reference>
<protein>
    <submittedName>
        <fullName evidence="9">Solute carrier family 22 member 5</fullName>
    </submittedName>
</protein>
<dbReference type="PROSITE" id="PS50850">
    <property type="entry name" value="MFS"/>
    <property type="match status" value="1"/>
</dbReference>
<dbReference type="GO" id="GO:0022857">
    <property type="term" value="F:transmembrane transporter activity"/>
    <property type="evidence" value="ECO:0007669"/>
    <property type="project" value="InterPro"/>
</dbReference>
<evidence type="ECO:0000256" key="4">
    <source>
        <dbReference type="ARBA" id="ARBA00023136"/>
    </source>
</evidence>
<keyword evidence="10" id="KW-1185">Reference proteome</keyword>
<keyword evidence="4 6" id="KW-0472">Membrane</keyword>
<feature type="transmembrane region" description="Helical" evidence="6">
    <location>
        <begin position="382"/>
        <end position="401"/>
    </location>
</feature>
<feature type="transmembrane region" description="Helical" evidence="6">
    <location>
        <begin position="442"/>
        <end position="461"/>
    </location>
</feature>
<dbReference type="STRING" id="610380.E2BP46"/>
<feature type="transmembrane region" description="Helical" evidence="6">
    <location>
        <begin position="179"/>
        <end position="200"/>
    </location>
</feature>
<evidence type="ECO:0000313" key="9">
    <source>
        <dbReference type="EMBL" id="EFN82543.1"/>
    </source>
</evidence>
<dbReference type="Gene3D" id="1.20.1250.20">
    <property type="entry name" value="MFS general substrate transporter like domains"/>
    <property type="match status" value="1"/>
</dbReference>
<dbReference type="GO" id="GO:0016020">
    <property type="term" value="C:membrane"/>
    <property type="evidence" value="ECO:0007669"/>
    <property type="project" value="UniProtKB-SubCell"/>
</dbReference>
<gene>
    <name evidence="9" type="ORF">EAI_16880</name>
</gene>
<feature type="chain" id="PRO_5003157386" evidence="7">
    <location>
        <begin position="18"/>
        <end position="642"/>
    </location>
</feature>
<dbReference type="SUPFAM" id="SSF103473">
    <property type="entry name" value="MFS general substrate transporter"/>
    <property type="match status" value="1"/>
</dbReference>
<dbReference type="EMBL" id="GL449529">
    <property type="protein sequence ID" value="EFN82543.1"/>
    <property type="molecule type" value="Genomic_DNA"/>
</dbReference>
<sequence>MLMFFSCFLVFVYFVQLFITVVPTEYWCKLPHVEEISSDRLKKLLIPSSKVVPYEGHQLPYSRCWIYDVPVDKIILADQPGEDWPMRKCDEWEFKFSRTDVPYASIATEQGWVCDAAYKTTLAVSIFFIGSICGGFIFGWLSDKHGRIPVLIGTNMIGFIGGVSTIYASSFWQFCLCRFIVGIAYDNVFVVAYILVLEYVGPKWRTFAANMSYGIFYSLAAMCLPWIAHSISDWRTFALVTSVPLASVIVTPFIIPESVRWLISKGKIEKAVRIMMKIEKINRTNIPRDIYENFLDDCVETAETLAVEDYSIAALFRTKRLRRMTLLLMISWSVISMAYDGHIRCLDSLGMDVFTTFTIASSTEFPAELLIIFFLDVCGRRWSLFVAVTLSGVFSFVTASVPLGVAYASLAMVSRFFINVASNIGLQFAAELLPTVVRCEGVAFIHIMGHVAAIVSPFVAFSSKIQYNLPMIILGIACVFAGFLCLFLPETLKEELPQNLLDGELFGIDQTFWEIPFMRKRRPSEPKGHYLHAKRPVSRPALLRSSMLSGHLGNLRRHQAVRARAEQIRRSALSTVTSPIEYVDLLRRRYEEMRNRVAAAKEKKRSKLESEVKSATSQREVENKDTTDSEKEETSKSTEDGR</sequence>
<dbReference type="InterPro" id="IPR005828">
    <property type="entry name" value="MFS_sugar_transport-like"/>
</dbReference>
<feature type="transmembrane region" description="Helical" evidence="6">
    <location>
        <begin position="148"/>
        <end position="167"/>
    </location>
</feature>
<evidence type="ECO:0000256" key="5">
    <source>
        <dbReference type="SAM" id="MobiDB-lite"/>
    </source>
</evidence>
<feature type="region of interest" description="Disordered" evidence="5">
    <location>
        <begin position="596"/>
        <end position="642"/>
    </location>
</feature>
<feature type="transmembrane region" description="Helical" evidence="6">
    <location>
        <begin position="234"/>
        <end position="255"/>
    </location>
</feature>
<evidence type="ECO:0000259" key="8">
    <source>
        <dbReference type="PROSITE" id="PS50850"/>
    </source>
</evidence>
<keyword evidence="2 6" id="KW-0812">Transmembrane</keyword>
<evidence type="ECO:0000256" key="6">
    <source>
        <dbReference type="SAM" id="Phobius"/>
    </source>
</evidence>
<organism evidence="10">
    <name type="scientific">Harpegnathos saltator</name>
    <name type="common">Jerdon's jumping ant</name>
    <dbReference type="NCBI Taxonomy" id="610380"/>
    <lineage>
        <taxon>Eukaryota</taxon>
        <taxon>Metazoa</taxon>
        <taxon>Ecdysozoa</taxon>
        <taxon>Arthropoda</taxon>
        <taxon>Hexapoda</taxon>
        <taxon>Insecta</taxon>
        <taxon>Pterygota</taxon>
        <taxon>Neoptera</taxon>
        <taxon>Endopterygota</taxon>
        <taxon>Hymenoptera</taxon>
        <taxon>Apocrita</taxon>
        <taxon>Aculeata</taxon>
        <taxon>Formicoidea</taxon>
        <taxon>Formicidae</taxon>
        <taxon>Ponerinae</taxon>
        <taxon>Ponerini</taxon>
        <taxon>Harpegnathos</taxon>
    </lineage>
</organism>
<dbReference type="OMA" id="YDGHIRC"/>
<dbReference type="PANTHER" id="PTHR24064">
    <property type="entry name" value="SOLUTE CARRIER FAMILY 22 MEMBER"/>
    <property type="match status" value="1"/>
</dbReference>